<feature type="compositionally biased region" description="Polar residues" evidence="3">
    <location>
        <begin position="843"/>
        <end position="859"/>
    </location>
</feature>
<organism evidence="5 6">
    <name type="scientific">Absidia repens</name>
    <dbReference type="NCBI Taxonomy" id="90262"/>
    <lineage>
        <taxon>Eukaryota</taxon>
        <taxon>Fungi</taxon>
        <taxon>Fungi incertae sedis</taxon>
        <taxon>Mucoromycota</taxon>
        <taxon>Mucoromycotina</taxon>
        <taxon>Mucoromycetes</taxon>
        <taxon>Mucorales</taxon>
        <taxon>Cunninghamellaceae</taxon>
        <taxon>Absidia</taxon>
    </lineage>
</organism>
<dbReference type="GO" id="GO:0005737">
    <property type="term" value="C:cytoplasm"/>
    <property type="evidence" value="ECO:0007669"/>
    <property type="project" value="TreeGrafter"/>
</dbReference>
<feature type="region of interest" description="Disordered" evidence="3">
    <location>
        <begin position="185"/>
        <end position="215"/>
    </location>
</feature>
<evidence type="ECO:0000313" key="6">
    <source>
        <dbReference type="Proteomes" id="UP000193560"/>
    </source>
</evidence>
<gene>
    <name evidence="5" type="ORF">BCR42DRAFT_414576</name>
</gene>
<dbReference type="Gene3D" id="1.20.1270.60">
    <property type="entry name" value="Arfaptin homology (AH) domain/BAR domain"/>
    <property type="match status" value="2"/>
</dbReference>
<dbReference type="OrthoDB" id="79452at2759"/>
<dbReference type="InterPro" id="IPR000198">
    <property type="entry name" value="RhoGAP_dom"/>
</dbReference>
<feature type="compositionally biased region" description="Basic residues" evidence="3">
    <location>
        <begin position="1"/>
        <end position="10"/>
    </location>
</feature>
<dbReference type="GO" id="GO:0005096">
    <property type="term" value="F:GTPase activator activity"/>
    <property type="evidence" value="ECO:0007669"/>
    <property type="project" value="UniProtKB-KW"/>
</dbReference>
<feature type="region of interest" description="Disordered" evidence="3">
    <location>
        <begin position="730"/>
        <end position="796"/>
    </location>
</feature>
<dbReference type="EMBL" id="MCGE01000011">
    <property type="protein sequence ID" value="ORZ16219.1"/>
    <property type="molecule type" value="Genomic_DNA"/>
</dbReference>
<feature type="compositionally biased region" description="Polar residues" evidence="3">
    <location>
        <begin position="810"/>
        <end position="833"/>
    </location>
</feature>
<dbReference type="PANTHER" id="PTHR23176">
    <property type="entry name" value="RHO/RAC/CDC GTPASE-ACTIVATING PROTEIN"/>
    <property type="match status" value="1"/>
</dbReference>
<protein>
    <recommendedName>
        <fullName evidence="4">Rho-GAP domain-containing protein</fullName>
    </recommendedName>
</protein>
<name>A0A1X2IGI8_9FUNG</name>
<dbReference type="AlphaFoldDB" id="A0A1X2IGI8"/>
<dbReference type="InterPro" id="IPR027267">
    <property type="entry name" value="AH/BAR_dom_sf"/>
</dbReference>
<feature type="region of interest" description="Disordered" evidence="3">
    <location>
        <begin position="810"/>
        <end position="890"/>
    </location>
</feature>
<dbReference type="InterPro" id="IPR008936">
    <property type="entry name" value="Rho_GTPase_activation_prot"/>
</dbReference>
<feature type="domain" description="Rho-GAP" evidence="4">
    <location>
        <begin position="443"/>
        <end position="633"/>
    </location>
</feature>
<dbReference type="Gene3D" id="1.10.555.10">
    <property type="entry name" value="Rho GTPase activation protein"/>
    <property type="match status" value="1"/>
</dbReference>
<feature type="compositionally biased region" description="Polar residues" evidence="3">
    <location>
        <begin position="873"/>
        <end position="890"/>
    </location>
</feature>
<dbReference type="CDD" id="cd00159">
    <property type="entry name" value="RhoGAP"/>
    <property type="match status" value="1"/>
</dbReference>
<dbReference type="STRING" id="90262.A0A1X2IGI8"/>
<feature type="region of interest" description="Disordered" evidence="3">
    <location>
        <begin position="243"/>
        <end position="268"/>
    </location>
</feature>
<feature type="compositionally biased region" description="Polar residues" evidence="3">
    <location>
        <begin position="771"/>
        <end position="791"/>
    </location>
</feature>
<feature type="coiled-coil region" evidence="2">
    <location>
        <begin position="320"/>
        <end position="347"/>
    </location>
</feature>
<dbReference type="SMART" id="SM00324">
    <property type="entry name" value="RhoGAP"/>
    <property type="match status" value="1"/>
</dbReference>
<feature type="region of interest" description="Disordered" evidence="3">
    <location>
        <begin position="277"/>
        <end position="296"/>
    </location>
</feature>
<dbReference type="PANTHER" id="PTHR23176:SF134">
    <property type="entry name" value="RHO-TYPE GTPASE-ACTIVATING PROTEIN"/>
    <property type="match status" value="1"/>
</dbReference>
<evidence type="ECO:0000256" key="3">
    <source>
        <dbReference type="SAM" id="MobiDB-lite"/>
    </source>
</evidence>
<dbReference type="InterPro" id="IPR050729">
    <property type="entry name" value="Rho-GAP"/>
</dbReference>
<proteinExistence type="predicted"/>
<dbReference type="Proteomes" id="UP000193560">
    <property type="component" value="Unassembled WGS sequence"/>
</dbReference>
<feature type="compositionally biased region" description="Low complexity" evidence="3">
    <location>
        <begin position="185"/>
        <end position="199"/>
    </location>
</feature>
<keyword evidence="1" id="KW-0343">GTPase activation</keyword>
<accession>A0A1X2IGI8</accession>
<dbReference type="PROSITE" id="PS50238">
    <property type="entry name" value="RHOGAP"/>
    <property type="match status" value="1"/>
</dbReference>
<evidence type="ECO:0000259" key="4">
    <source>
        <dbReference type="PROSITE" id="PS50238"/>
    </source>
</evidence>
<reference evidence="5 6" key="1">
    <citation type="submission" date="2016-07" db="EMBL/GenBank/DDBJ databases">
        <title>Pervasive Adenine N6-methylation of Active Genes in Fungi.</title>
        <authorList>
            <consortium name="DOE Joint Genome Institute"/>
            <person name="Mondo S.J."/>
            <person name="Dannebaum R.O."/>
            <person name="Kuo R.C."/>
            <person name="Labutti K."/>
            <person name="Haridas S."/>
            <person name="Kuo A."/>
            <person name="Salamov A."/>
            <person name="Ahrendt S.R."/>
            <person name="Lipzen A."/>
            <person name="Sullivan W."/>
            <person name="Andreopoulos W.B."/>
            <person name="Clum A."/>
            <person name="Lindquist E."/>
            <person name="Daum C."/>
            <person name="Ramamoorthy G.K."/>
            <person name="Gryganskyi A."/>
            <person name="Culley D."/>
            <person name="Magnuson J.K."/>
            <person name="James T.Y."/>
            <person name="O'Malley M.A."/>
            <person name="Stajich J.E."/>
            <person name="Spatafora J.W."/>
            <person name="Visel A."/>
            <person name="Grigoriev I.V."/>
        </authorList>
    </citation>
    <scope>NUCLEOTIDE SEQUENCE [LARGE SCALE GENOMIC DNA]</scope>
    <source>
        <strain evidence="5 6">NRRL 1336</strain>
    </source>
</reference>
<feature type="compositionally biased region" description="Polar residues" evidence="3">
    <location>
        <begin position="277"/>
        <end position="286"/>
    </location>
</feature>
<feature type="compositionally biased region" description="Polar residues" evidence="3">
    <location>
        <begin position="744"/>
        <end position="761"/>
    </location>
</feature>
<keyword evidence="2" id="KW-0175">Coiled coil</keyword>
<dbReference type="GO" id="GO:0007165">
    <property type="term" value="P:signal transduction"/>
    <property type="evidence" value="ECO:0007669"/>
    <property type="project" value="InterPro"/>
</dbReference>
<evidence type="ECO:0000256" key="2">
    <source>
        <dbReference type="SAM" id="Coils"/>
    </source>
</evidence>
<evidence type="ECO:0000313" key="5">
    <source>
        <dbReference type="EMBL" id="ORZ16219.1"/>
    </source>
</evidence>
<sequence length="890" mass="100206">MSHLNKKPSRKQIAPPSTVSEKQMKPKPRDYQLERMVHAQSATIDMIMKGSSDDIARLIVYLQRRIELEEGYQNSLAQIVHHLEESDTSNPLYQSAVNTHIQQTISDYLNVSHSVRPTRIQFIQTMKTQLQSLIKLKEQQDRSRRSHRKNMHQVNSLYLSTRIEELPEARDLYLLKWEEIDRTQISPIPSSPLNPSTPTANVPQHAASPSRSYFFPKNMASSKSATTSNNASDDLSETSSISLMTSTSISPRSHYSDDDQRNSTPVNTTSMAMSSISQVVTQSKLDSSPPPPSPQKRIHQFMRSFQINHAQDPAKQSVRLAKLKVEMNEADLKYRKVVRKLDTLTKKQQAANEFAIKSLQTQLLEKSTMVKQVLEEVLMTEMNHTHHETETVRSMQHSLMNIRPECDQNVFNNLLSVDKYPMPSPIYYINHHVGECKDLLFGTTLVEYYQLKARSPPLLLTRCIQAVERLGGLEKEGIYRVSGKQTTIEKMKQTFERDEEAMIFGQNDIPEEVYCIASVIKIFLRELASPLFPFALADRVTYSQIPDKELRLLNLLTRILKLPGPNYDTLKILVEHLSKLEPLVEKNKMTISNLSLLFTPAIFQDHNQTQISPNEWKKDCVLDDLLNNVETLFADKDLRGASAITGVIDYGFEKSRIDDNSLSNDPILFDVDDDDEITEEKDEYHLPTPYSPPAYATRYTNFSLTVDPKHSPSSSEHHTVNEDSTILTSITTSPTSSLPPSPSGTQQLNDVVPEPSTSTLTPRKEKRNSKFRTVSQDRGLTVNTHHSSIKASNGARDSKVMATVISSTNGVGDSLSQPVSPSIQSATVPSTDWLNKDPEVPNPTASSSALRRSVTTGRTPLSKRKQGAVSRLPNKNTSSTTLVNRTQTSL</sequence>
<keyword evidence="6" id="KW-1185">Reference proteome</keyword>
<dbReference type="Pfam" id="PF00620">
    <property type="entry name" value="RhoGAP"/>
    <property type="match status" value="1"/>
</dbReference>
<evidence type="ECO:0000256" key="1">
    <source>
        <dbReference type="ARBA" id="ARBA00022468"/>
    </source>
</evidence>
<dbReference type="SUPFAM" id="SSF48350">
    <property type="entry name" value="GTPase activation domain, GAP"/>
    <property type="match status" value="1"/>
</dbReference>
<dbReference type="SUPFAM" id="SSF103657">
    <property type="entry name" value="BAR/IMD domain-like"/>
    <property type="match status" value="1"/>
</dbReference>
<feature type="region of interest" description="Disordered" evidence="3">
    <location>
        <begin position="1"/>
        <end position="27"/>
    </location>
</feature>
<comment type="caution">
    <text evidence="5">The sequence shown here is derived from an EMBL/GenBank/DDBJ whole genome shotgun (WGS) entry which is preliminary data.</text>
</comment>